<dbReference type="RefSeq" id="WP_098073855.1">
    <property type="nucleotide sequence ID" value="NZ_PDEQ01000001.1"/>
</dbReference>
<proteinExistence type="predicted"/>
<accession>A0A2A8D2B7</accession>
<feature type="region of interest" description="Disordered" evidence="1">
    <location>
        <begin position="1"/>
        <end position="45"/>
    </location>
</feature>
<protein>
    <submittedName>
        <fullName evidence="2">Uncharacterized protein</fullName>
    </submittedName>
</protein>
<keyword evidence="3" id="KW-1185">Reference proteome</keyword>
<sequence>MSPLDVGDEYEEQSPAYEEGWAAYHNELDRSENPHDAESDPAEFEEWDQGWFDALNEAEEIEQ</sequence>
<gene>
    <name evidence="2" type="ORF">CRI94_01300</name>
</gene>
<dbReference type="Proteomes" id="UP000220102">
    <property type="component" value="Unassembled WGS sequence"/>
</dbReference>
<dbReference type="EMBL" id="PDEQ01000001">
    <property type="protein sequence ID" value="PEN14957.1"/>
    <property type="molecule type" value="Genomic_DNA"/>
</dbReference>
<evidence type="ECO:0000313" key="2">
    <source>
        <dbReference type="EMBL" id="PEN14957.1"/>
    </source>
</evidence>
<reference evidence="2 3" key="1">
    <citation type="submission" date="2017-10" db="EMBL/GenBank/DDBJ databases">
        <title>Draft genome of Longibacter Salinarum.</title>
        <authorList>
            <person name="Goh K.M."/>
            <person name="Shamsir M.S."/>
            <person name="Lim S.W."/>
        </authorList>
    </citation>
    <scope>NUCLEOTIDE SEQUENCE [LARGE SCALE GENOMIC DNA]</scope>
    <source>
        <strain evidence="2 3">KCTC 52045</strain>
    </source>
</reference>
<evidence type="ECO:0000256" key="1">
    <source>
        <dbReference type="SAM" id="MobiDB-lite"/>
    </source>
</evidence>
<evidence type="ECO:0000313" key="3">
    <source>
        <dbReference type="Proteomes" id="UP000220102"/>
    </source>
</evidence>
<comment type="caution">
    <text evidence="2">The sequence shown here is derived from an EMBL/GenBank/DDBJ whole genome shotgun (WGS) entry which is preliminary data.</text>
</comment>
<feature type="compositionally biased region" description="Acidic residues" evidence="1">
    <location>
        <begin position="1"/>
        <end position="12"/>
    </location>
</feature>
<feature type="compositionally biased region" description="Basic and acidic residues" evidence="1">
    <location>
        <begin position="26"/>
        <end position="38"/>
    </location>
</feature>
<dbReference type="AlphaFoldDB" id="A0A2A8D2B7"/>
<organism evidence="2 3">
    <name type="scientific">Longibacter salinarum</name>
    <dbReference type="NCBI Taxonomy" id="1850348"/>
    <lineage>
        <taxon>Bacteria</taxon>
        <taxon>Pseudomonadati</taxon>
        <taxon>Rhodothermota</taxon>
        <taxon>Rhodothermia</taxon>
        <taxon>Rhodothermales</taxon>
        <taxon>Salisaetaceae</taxon>
        <taxon>Longibacter</taxon>
    </lineage>
</organism>
<name>A0A2A8D2B7_9BACT</name>